<gene>
    <name evidence="2" type="ORF">Vbra_8212</name>
</gene>
<feature type="region of interest" description="Disordered" evidence="1">
    <location>
        <begin position="26"/>
        <end position="65"/>
    </location>
</feature>
<dbReference type="VEuPathDB" id="CryptoDB:Vbra_8212"/>
<accession>A0A0G4ETW6</accession>
<dbReference type="Proteomes" id="UP000041254">
    <property type="component" value="Unassembled WGS sequence"/>
</dbReference>
<keyword evidence="3" id="KW-1185">Reference proteome</keyword>
<evidence type="ECO:0000313" key="3">
    <source>
        <dbReference type="Proteomes" id="UP000041254"/>
    </source>
</evidence>
<feature type="compositionally biased region" description="Basic and acidic residues" evidence="1">
    <location>
        <begin position="30"/>
        <end position="52"/>
    </location>
</feature>
<evidence type="ECO:0000313" key="2">
    <source>
        <dbReference type="EMBL" id="CEM01767.1"/>
    </source>
</evidence>
<dbReference type="EMBL" id="CDMY01000309">
    <property type="protein sequence ID" value="CEM01767.1"/>
    <property type="molecule type" value="Genomic_DNA"/>
</dbReference>
<sequence>MPCARVETHTLIVAWWTIGMSESASKRQRQTVEGEEHGLDDGHHEAVMDTDGRQQQQQQEATASHTTHTIDLEAFAQRFSQIPVVVAYVFSFVSLHLVAALPQRLWRHVGCQITQLVMDTYDTAERRFWCGLSFADAFEAAAATAAGRQAPTTLESIDIIKGESAIVVDEAEGRDIRAARERLAALPPALDPPLTLTSLRSITGVPGGYEPSYPGRGRHWQLPSLEKVQVRGMLYRGEMLGELVGTSRRLKELHVECHPDVMANSLAQIPVAAAGQPGLLSQLEDVGTLRMSSASARGLERLQAVLVNRGCRSIKKLKVTFEELWTDSSIFAPLSAIEAFRRAVCVSLDISVAINSNRGFDLSLLCDTPIRPEPSPFVQKHIQQLAANATTASFFFGPEHFATPGPLDTPSPAAIALAQSLTFPEAKEVVVGINVEELDVDADQPDPLVIDSMPHSAFPAASRLSIQTSEVHAGGRRLLTKMSVVKSIDLDEPTEADAAGVLEAVGGERELECFNAKWVTGVGEGGLTWGDHADQLPTITRLEASVEVPEDLGDGDAAGEFGIACVRSLLKIRGVKKLRFALCRGGGQSFRRLVGERTHRDTIGGLEGR</sequence>
<evidence type="ECO:0000256" key="1">
    <source>
        <dbReference type="SAM" id="MobiDB-lite"/>
    </source>
</evidence>
<name>A0A0G4ETW6_VITBC</name>
<organism evidence="2 3">
    <name type="scientific">Vitrella brassicaformis (strain CCMP3155)</name>
    <dbReference type="NCBI Taxonomy" id="1169540"/>
    <lineage>
        <taxon>Eukaryota</taxon>
        <taxon>Sar</taxon>
        <taxon>Alveolata</taxon>
        <taxon>Colpodellida</taxon>
        <taxon>Vitrellaceae</taxon>
        <taxon>Vitrella</taxon>
    </lineage>
</organism>
<dbReference type="InParanoid" id="A0A0G4ETW6"/>
<protein>
    <submittedName>
        <fullName evidence="2">Uncharacterized protein</fullName>
    </submittedName>
</protein>
<proteinExistence type="predicted"/>
<reference evidence="2 3" key="1">
    <citation type="submission" date="2014-11" db="EMBL/GenBank/DDBJ databases">
        <authorList>
            <person name="Zhu J."/>
            <person name="Qi W."/>
            <person name="Song R."/>
        </authorList>
    </citation>
    <scope>NUCLEOTIDE SEQUENCE [LARGE SCALE GENOMIC DNA]</scope>
</reference>
<dbReference type="AlphaFoldDB" id="A0A0G4ETW6"/>
<dbReference type="PhylomeDB" id="A0A0G4ETW6"/>